<protein>
    <recommendedName>
        <fullName evidence="9">Cyclic nucleotide-binding domain-containing protein</fullName>
    </recommendedName>
</protein>
<evidence type="ECO:0000256" key="4">
    <source>
        <dbReference type="ARBA" id="ARBA00022989"/>
    </source>
</evidence>
<evidence type="ECO:0000259" key="9">
    <source>
        <dbReference type="PROSITE" id="PS50042"/>
    </source>
</evidence>
<name>A0A0G4GGK3_9ALVE</name>
<dbReference type="Pfam" id="PF00027">
    <property type="entry name" value="cNMP_binding"/>
    <property type="match status" value="1"/>
</dbReference>
<evidence type="ECO:0000256" key="3">
    <source>
        <dbReference type="ARBA" id="ARBA00022692"/>
    </source>
</evidence>
<keyword evidence="4 8" id="KW-1133">Transmembrane helix</keyword>
<dbReference type="InterPro" id="IPR005821">
    <property type="entry name" value="Ion_trans_dom"/>
</dbReference>
<evidence type="ECO:0000313" key="10">
    <source>
        <dbReference type="EMBL" id="CEM28517.1"/>
    </source>
</evidence>
<proteinExistence type="predicted"/>
<dbReference type="SMART" id="SM00100">
    <property type="entry name" value="cNMP"/>
    <property type="match status" value="1"/>
</dbReference>
<evidence type="ECO:0000256" key="6">
    <source>
        <dbReference type="ARBA" id="ARBA00023136"/>
    </source>
</evidence>
<dbReference type="GO" id="GO:0005249">
    <property type="term" value="F:voltage-gated potassium channel activity"/>
    <property type="evidence" value="ECO:0007669"/>
    <property type="project" value="TreeGrafter"/>
</dbReference>
<feature type="transmembrane region" description="Helical" evidence="8">
    <location>
        <begin position="140"/>
        <end position="158"/>
    </location>
</feature>
<dbReference type="AlphaFoldDB" id="A0A0G4GGK3"/>
<dbReference type="InterPro" id="IPR014710">
    <property type="entry name" value="RmlC-like_jellyroll"/>
</dbReference>
<dbReference type="CDD" id="cd00038">
    <property type="entry name" value="CAP_ED"/>
    <property type="match status" value="1"/>
</dbReference>
<dbReference type="InterPro" id="IPR018490">
    <property type="entry name" value="cNMP-bd_dom_sf"/>
</dbReference>
<accession>A0A0G4GGK3</accession>
<dbReference type="InterPro" id="IPR051413">
    <property type="entry name" value="K/Na_HCN_channel"/>
</dbReference>
<keyword evidence="2" id="KW-0813">Transport</keyword>
<dbReference type="EMBL" id="CDMZ01001175">
    <property type="protein sequence ID" value="CEM28517.1"/>
    <property type="molecule type" value="Genomic_DNA"/>
</dbReference>
<evidence type="ECO:0000256" key="8">
    <source>
        <dbReference type="SAM" id="Phobius"/>
    </source>
</evidence>
<keyword evidence="6 8" id="KW-0472">Membrane</keyword>
<feature type="region of interest" description="Disordered" evidence="7">
    <location>
        <begin position="457"/>
        <end position="513"/>
    </location>
</feature>
<dbReference type="Gene3D" id="2.60.120.10">
    <property type="entry name" value="Jelly Rolls"/>
    <property type="match status" value="1"/>
</dbReference>
<evidence type="ECO:0000256" key="1">
    <source>
        <dbReference type="ARBA" id="ARBA00004141"/>
    </source>
</evidence>
<dbReference type="PANTHER" id="PTHR45689:SF5">
    <property type="entry name" value="I[[H]] CHANNEL, ISOFORM E"/>
    <property type="match status" value="1"/>
</dbReference>
<keyword evidence="5" id="KW-0406">Ion transport</keyword>
<reference evidence="10" key="1">
    <citation type="submission" date="2014-11" db="EMBL/GenBank/DDBJ databases">
        <authorList>
            <person name="Otto D Thomas"/>
            <person name="Naeem Raeece"/>
        </authorList>
    </citation>
    <scope>NUCLEOTIDE SEQUENCE</scope>
</reference>
<dbReference type="PANTHER" id="PTHR45689">
    <property type="entry name" value="I[[H]] CHANNEL, ISOFORM E"/>
    <property type="match status" value="1"/>
</dbReference>
<dbReference type="PhylomeDB" id="A0A0G4GGK3"/>
<feature type="transmembrane region" description="Helical" evidence="8">
    <location>
        <begin position="97"/>
        <end position="120"/>
    </location>
</feature>
<feature type="transmembrane region" description="Helical" evidence="8">
    <location>
        <begin position="170"/>
        <end position="193"/>
    </location>
</feature>
<dbReference type="VEuPathDB" id="CryptoDB:Cvel_21735"/>
<dbReference type="Gene3D" id="1.10.287.70">
    <property type="match status" value="1"/>
</dbReference>
<dbReference type="GO" id="GO:0035725">
    <property type="term" value="P:sodium ion transmembrane transport"/>
    <property type="evidence" value="ECO:0007669"/>
    <property type="project" value="TreeGrafter"/>
</dbReference>
<evidence type="ECO:0000256" key="2">
    <source>
        <dbReference type="ARBA" id="ARBA00022448"/>
    </source>
</evidence>
<sequence length="689" mass="76139">MDLWLKFHVALDVEGIMVRDRRAIARSYRKGNFGPDLLLALPLEFFCLIDPASEGCTNLRRALWVLKLGRARRASQIHEQWRTSLLFKASMLDMCRAACYLFSTIHFMVSIFLLIGMVGIQNLGGWVAANDLVGRSEVTLWLFAVEWVIETVTTVGYGHSGAYSESNRTFAIFAGMTGAFMFSYILSMVIHLYREASEETIQKRMQMDTLVKYCEAKELPPELTLRLKRYMLQRQCLGFCSPMQGGHMRGARGDHVKKTTGPKVDFINELSTSLRSEVDVYVNRHVLESVELLDSVPKHVCGKLVELIHRTVYSPGEYVMVEAEPCKNRSLFIIADGSVSLQRGEDVVGTLTKNSTFGELEFLDLVSTNQLSVRAETYCDIRALRQDDFKKLASKAPDLRMRVVLRAKEMLEESGQLGLLPETSRGLLITLQKSLETMKDAKDGLIMRRRKSSVGGGTLAAQSSVLRRQGTAGVDSVVGSVPGGDRGQAPGGSDGALRDSQGESHTGSPLLPGAVPAWGPSLFQLRQMEETMQELQSVLASLERNAALLSQDRPLQREAETDSPENGGVDKYGGPLSMSFRNLIVPTYDIETARGGPGPRIVSKNAGAESVRAMNFNSPGGGGLGGSYALVASQLENHVDARLCDADLSYYKMIVESVHVLTDADLRILERAAFDELSNRFLKWRANPH</sequence>
<feature type="compositionally biased region" description="Gly residues" evidence="7">
    <location>
        <begin position="481"/>
        <end position="494"/>
    </location>
</feature>
<dbReference type="SUPFAM" id="SSF51206">
    <property type="entry name" value="cAMP-binding domain-like"/>
    <property type="match status" value="1"/>
</dbReference>
<dbReference type="InterPro" id="IPR000595">
    <property type="entry name" value="cNMP-bd_dom"/>
</dbReference>
<dbReference type="GO" id="GO:0003254">
    <property type="term" value="P:regulation of membrane depolarization"/>
    <property type="evidence" value="ECO:0007669"/>
    <property type="project" value="TreeGrafter"/>
</dbReference>
<evidence type="ECO:0000256" key="7">
    <source>
        <dbReference type="SAM" id="MobiDB-lite"/>
    </source>
</evidence>
<feature type="region of interest" description="Disordered" evidence="7">
    <location>
        <begin position="550"/>
        <end position="572"/>
    </location>
</feature>
<keyword evidence="3 8" id="KW-0812">Transmembrane</keyword>
<dbReference type="PROSITE" id="PS50042">
    <property type="entry name" value="CNMP_BINDING_3"/>
    <property type="match status" value="1"/>
</dbReference>
<comment type="subcellular location">
    <subcellularLocation>
        <location evidence="1">Membrane</location>
        <topology evidence="1">Multi-pass membrane protein</topology>
    </subcellularLocation>
</comment>
<dbReference type="SUPFAM" id="SSF81324">
    <property type="entry name" value="Voltage-gated potassium channels"/>
    <property type="match status" value="1"/>
</dbReference>
<feature type="domain" description="Cyclic nucleotide-binding" evidence="9">
    <location>
        <begin position="292"/>
        <end position="402"/>
    </location>
</feature>
<dbReference type="GO" id="GO:0098855">
    <property type="term" value="C:HCN channel complex"/>
    <property type="evidence" value="ECO:0007669"/>
    <property type="project" value="TreeGrafter"/>
</dbReference>
<gene>
    <name evidence="10" type="ORF">Cvel_21735</name>
</gene>
<organism evidence="10">
    <name type="scientific">Chromera velia CCMP2878</name>
    <dbReference type="NCBI Taxonomy" id="1169474"/>
    <lineage>
        <taxon>Eukaryota</taxon>
        <taxon>Sar</taxon>
        <taxon>Alveolata</taxon>
        <taxon>Colpodellida</taxon>
        <taxon>Chromeraceae</taxon>
        <taxon>Chromera</taxon>
    </lineage>
</organism>
<dbReference type="Pfam" id="PF00520">
    <property type="entry name" value="Ion_trans"/>
    <property type="match status" value="1"/>
</dbReference>
<evidence type="ECO:0000256" key="5">
    <source>
        <dbReference type="ARBA" id="ARBA00023065"/>
    </source>
</evidence>